<evidence type="ECO:0000256" key="1">
    <source>
        <dbReference type="SAM" id="Phobius"/>
    </source>
</evidence>
<evidence type="ECO:0000313" key="3">
    <source>
        <dbReference type="Proteomes" id="UP000034521"/>
    </source>
</evidence>
<sequence length="74" mass="8407">MKKVRYNQIHLTSMVRIMTDACISVGFITLISAMLCTILYPFGNTEKIGSFAYMVLCTGMVFLIIEAYFTKPKK</sequence>
<keyword evidence="1" id="KW-0812">Transmembrane</keyword>
<name>A0A0G1IR80_9BACT</name>
<dbReference type="AlphaFoldDB" id="A0A0G1IR80"/>
<feature type="transmembrane region" description="Helical" evidence="1">
    <location>
        <begin position="21"/>
        <end position="42"/>
    </location>
</feature>
<dbReference type="EMBL" id="LCIQ01000001">
    <property type="protein sequence ID" value="KKT61630.1"/>
    <property type="molecule type" value="Genomic_DNA"/>
</dbReference>
<dbReference type="Proteomes" id="UP000034521">
    <property type="component" value="Unassembled WGS sequence"/>
</dbReference>
<evidence type="ECO:0000313" key="2">
    <source>
        <dbReference type="EMBL" id="KKT61630.1"/>
    </source>
</evidence>
<reference evidence="2 3" key="1">
    <citation type="journal article" date="2015" name="Nature">
        <title>rRNA introns, odd ribosomes, and small enigmatic genomes across a large radiation of phyla.</title>
        <authorList>
            <person name="Brown C.T."/>
            <person name="Hug L.A."/>
            <person name="Thomas B.C."/>
            <person name="Sharon I."/>
            <person name="Castelle C.J."/>
            <person name="Singh A."/>
            <person name="Wilkins M.J."/>
            <person name="Williams K.H."/>
            <person name="Banfield J.F."/>
        </authorList>
    </citation>
    <scope>NUCLEOTIDE SEQUENCE [LARGE SCALE GENOMIC DNA]</scope>
</reference>
<accession>A0A0G1IR80</accession>
<keyword evidence="1" id="KW-1133">Transmembrane helix</keyword>
<comment type="caution">
    <text evidence="2">The sequence shown here is derived from an EMBL/GenBank/DDBJ whole genome shotgun (WGS) entry which is preliminary data.</text>
</comment>
<protein>
    <submittedName>
        <fullName evidence="2">Uncharacterized protein</fullName>
    </submittedName>
</protein>
<feature type="transmembrane region" description="Helical" evidence="1">
    <location>
        <begin position="48"/>
        <end position="69"/>
    </location>
</feature>
<organism evidence="2 3">
    <name type="scientific">Candidatus Gottesmanbacteria bacterium GW2011_GWA1_44_24b</name>
    <dbReference type="NCBI Taxonomy" id="1618437"/>
    <lineage>
        <taxon>Bacteria</taxon>
        <taxon>Candidatus Gottesmaniibacteriota</taxon>
    </lineage>
</organism>
<proteinExistence type="predicted"/>
<keyword evidence="1" id="KW-0472">Membrane</keyword>
<gene>
    <name evidence="2" type="ORF">UW52_C0001G0068</name>
</gene>